<dbReference type="EMBL" id="KX882983">
    <property type="protein sequence ID" value="APG76047.1"/>
    <property type="molecule type" value="Genomic_RNA"/>
</dbReference>
<evidence type="ECO:0000313" key="3">
    <source>
        <dbReference type="Proteomes" id="UP000202910"/>
    </source>
</evidence>
<organism evidence="2">
    <name type="scientific">Wuhan insect virus 26</name>
    <dbReference type="NCBI Taxonomy" id="1923730"/>
    <lineage>
        <taxon>Viruses</taxon>
        <taxon>Riboviria</taxon>
        <taxon>Orthornavirae</taxon>
        <taxon>Duplornaviricota</taxon>
        <taxon>Chrymotiviricetes</taxon>
        <taxon>Ghabrivirales</taxon>
        <taxon>Alphatotivirineae</taxon>
        <taxon>Orthototiviridae</taxon>
        <taxon>Totivirus</taxon>
        <taxon>Totivirus jyuhachi</taxon>
    </lineage>
</organism>
<reference evidence="2" key="1">
    <citation type="journal article" date="2016" name="Nature">
        <title>Redefining the invertebrate RNA virosphere.</title>
        <authorList>
            <person name="Shi M."/>
            <person name="Lin X.D."/>
            <person name="Tian J.H."/>
            <person name="Chen L.J."/>
            <person name="Chen X."/>
            <person name="Li C.X."/>
            <person name="Qin X.C."/>
            <person name="Li J."/>
            <person name="Cao J.P."/>
            <person name="Eden J.S."/>
            <person name="Buchmann J."/>
            <person name="Wang W."/>
            <person name="Xu J."/>
            <person name="Holmes E.C."/>
            <person name="Zhang Y.Z."/>
        </authorList>
    </citation>
    <scope>NUCLEOTIDE SEQUENCE [LARGE SCALE GENOMIC DNA]</scope>
    <source>
        <strain evidence="2">WHZM10161</strain>
    </source>
</reference>
<dbReference type="Proteomes" id="UP000202910">
    <property type="component" value="Segment"/>
</dbReference>
<sequence length="570" mass="63917">MLASWLSARLYRDNKDTDNILRVKTSPYSDSHVICPLDREAEDHIHEIELGPPVDQELINGATWMLRAKDSYWNRPYVLHINGATTGQVEFYLSHVLGRKRRSALNYDVEIEGLNSRELYLDIVNGDGSEPGWFHEIPWTSPDILWSWTLDYVKLNRLEQAFAAAFETLAAVAIQPQWSSLEACAWQSSQIVVSFGAFSPTRARIRSNLTGTPYTPFAEASSFMLDEAAAPTHYFTAAAIANYYMWYGLYTLLHNEARTRNSWKTVFSSVADELKMLYTPMMRAACVSVITGREYASCMNHGAGMYIDMSSMYKQKYIGPLVPLDGTVGTSVEIEAIYAPVSGGLVLGTMTGEFETTAHLTGVRALECKGVVGKAFDLKELSVLATMYRLFGYELELKDYQTGIIKRTWAPVRDCVVDPATIEFDPISPRLWMIEGAQPREGRRHIIPTPQNLLSGEPVVIVHQKPTISVTKWKSRTKPPRPFIATSRVKAPVQFLIKAPFEYNPISFEAKEVPSHKFKLSDFQEGKSQVPPKKPEGQKILNQRTAEPAREEESIPTAGAAASLESSLQQ</sequence>
<feature type="region of interest" description="Disordered" evidence="1">
    <location>
        <begin position="521"/>
        <end position="570"/>
    </location>
</feature>
<name>A0A1L3KFB4_9VIRU</name>
<evidence type="ECO:0008006" key="4">
    <source>
        <dbReference type="Google" id="ProtNLM"/>
    </source>
</evidence>
<protein>
    <recommendedName>
        <fullName evidence="4">Capsid protein</fullName>
    </recommendedName>
</protein>
<evidence type="ECO:0000256" key="1">
    <source>
        <dbReference type="SAM" id="MobiDB-lite"/>
    </source>
</evidence>
<dbReference type="Gene3D" id="3.90.1840.10">
    <property type="entry name" value="Major capsid protein"/>
    <property type="match status" value="1"/>
</dbReference>
<dbReference type="RefSeq" id="YP_009342427.1">
    <property type="nucleotide sequence ID" value="NC_033465.1"/>
</dbReference>
<dbReference type="KEGG" id="vg:30902258"/>
<dbReference type="SUPFAM" id="SSF82856">
    <property type="entry name" value="L-A virus major coat protein"/>
    <property type="match status" value="1"/>
</dbReference>
<evidence type="ECO:0000313" key="2">
    <source>
        <dbReference type="EMBL" id="APG76047.1"/>
    </source>
</evidence>
<accession>A0A1L3KFB4</accession>
<dbReference type="GeneID" id="30902258"/>
<dbReference type="OrthoDB" id="11332at10239"/>
<keyword evidence="3" id="KW-1185">Reference proteome</keyword>
<dbReference type="InterPro" id="IPR036332">
    <property type="entry name" value="Major_coat_LA-virus_sf"/>
</dbReference>
<proteinExistence type="predicted"/>